<gene>
    <name evidence="6" type="ORF">FNQ90_09205</name>
</gene>
<proteinExistence type="inferred from homology"/>
<organism evidence="6 7">
    <name type="scientific">Streptomyces alkaliphilus</name>
    <dbReference type="NCBI Taxonomy" id="1472722"/>
    <lineage>
        <taxon>Bacteria</taxon>
        <taxon>Bacillati</taxon>
        <taxon>Actinomycetota</taxon>
        <taxon>Actinomycetes</taxon>
        <taxon>Kitasatosporales</taxon>
        <taxon>Streptomycetaceae</taxon>
        <taxon>Streptomyces</taxon>
    </lineage>
</organism>
<evidence type="ECO:0000256" key="1">
    <source>
        <dbReference type="ARBA" id="ARBA00010062"/>
    </source>
</evidence>
<feature type="region of interest" description="Disordered" evidence="3">
    <location>
        <begin position="27"/>
        <end position="56"/>
    </location>
</feature>
<evidence type="ECO:0000313" key="7">
    <source>
        <dbReference type="Proteomes" id="UP000538929"/>
    </source>
</evidence>
<feature type="compositionally biased region" description="Gly residues" evidence="3">
    <location>
        <begin position="33"/>
        <end position="44"/>
    </location>
</feature>
<comment type="similarity">
    <text evidence="1">Belongs to the leucine-binding protein family.</text>
</comment>
<feature type="chain" id="PRO_5030696188" evidence="4">
    <location>
        <begin position="29"/>
        <end position="429"/>
    </location>
</feature>
<dbReference type="InterPro" id="IPR028081">
    <property type="entry name" value="Leu-bd"/>
</dbReference>
<dbReference type="RefSeq" id="WP_143620072.1">
    <property type="nucleotide sequence ID" value="NZ_VJYJ02000233.1"/>
</dbReference>
<evidence type="ECO:0000313" key="6">
    <source>
        <dbReference type="EMBL" id="MBB0244277.1"/>
    </source>
</evidence>
<dbReference type="Pfam" id="PF13458">
    <property type="entry name" value="Peripla_BP_6"/>
    <property type="match status" value="1"/>
</dbReference>
<name>A0A7W3TCM3_9ACTN</name>
<evidence type="ECO:0000259" key="5">
    <source>
        <dbReference type="Pfam" id="PF13458"/>
    </source>
</evidence>
<sequence>MRKRSVPSAAVATATVLALALTACSSKAEDDNTGGGGNAGNGDAGDGESLATGPGVTDDTISLGALTDMTGPYATLGVSITQAQQLYVKEVNEEGGVCERDLELTTRDHGYDASQAISAYNELEPNVLAYTQFIGSPFVTAIKDQVDSTDHAVIVAQAWTASLLGSEYIHMVGSTYDVETINAIDFLVDEKGLSEGDSIGHVYFEGDYGENALEGARYAAEELGLTISEQQIKPTDEDMTAQVGTLAREGVSAIIVSAGPRQAASVAGVAAAAGLNVPIIGNNSAFAPQLLATDAAPALLNEFYIAAPTLPIGSEEEGPSTLAEAYLAEYPDATLDNGVVAGWNAARLVTDALRIACDNNDLTREGVAAAMQELNDYDNAFGIVHDFSDPANPSSLESFILTPDTDTPGGLVVEREAFVSELAESFPRE</sequence>
<dbReference type="EMBL" id="VKHT01000206">
    <property type="protein sequence ID" value="MBB0244277.1"/>
    <property type="molecule type" value="Genomic_DNA"/>
</dbReference>
<dbReference type="SUPFAM" id="SSF53822">
    <property type="entry name" value="Periplasmic binding protein-like I"/>
    <property type="match status" value="1"/>
</dbReference>
<accession>A0A7W3TCM3</accession>
<comment type="caution">
    <text evidence="6">The sequence shown here is derived from an EMBL/GenBank/DDBJ whole genome shotgun (WGS) entry which is preliminary data.</text>
</comment>
<dbReference type="Gene3D" id="3.40.50.2300">
    <property type="match status" value="2"/>
</dbReference>
<dbReference type="Proteomes" id="UP000538929">
    <property type="component" value="Unassembled WGS sequence"/>
</dbReference>
<keyword evidence="2 4" id="KW-0732">Signal</keyword>
<reference evidence="7" key="1">
    <citation type="submission" date="2019-10" db="EMBL/GenBank/DDBJ databases">
        <title>Streptomyces sp. nov., a novel actinobacterium isolated from alkaline environment.</title>
        <authorList>
            <person name="Golinska P."/>
        </authorList>
    </citation>
    <scope>NUCLEOTIDE SEQUENCE [LARGE SCALE GENOMIC DNA]</scope>
    <source>
        <strain evidence="7">DSM 42118</strain>
    </source>
</reference>
<evidence type="ECO:0000256" key="2">
    <source>
        <dbReference type="ARBA" id="ARBA00022729"/>
    </source>
</evidence>
<dbReference type="PANTHER" id="PTHR47235">
    <property type="entry name" value="BLR6548 PROTEIN"/>
    <property type="match status" value="1"/>
</dbReference>
<dbReference type="OrthoDB" id="26870at2"/>
<evidence type="ECO:0000256" key="3">
    <source>
        <dbReference type="SAM" id="MobiDB-lite"/>
    </source>
</evidence>
<feature type="signal peptide" evidence="4">
    <location>
        <begin position="1"/>
        <end position="28"/>
    </location>
</feature>
<dbReference type="InterPro" id="IPR028082">
    <property type="entry name" value="Peripla_BP_I"/>
</dbReference>
<evidence type="ECO:0000256" key="4">
    <source>
        <dbReference type="SAM" id="SignalP"/>
    </source>
</evidence>
<dbReference type="PROSITE" id="PS51257">
    <property type="entry name" value="PROKAR_LIPOPROTEIN"/>
    <property type="match status" value="1"/>
</dbReference>
<protein>
    <submittedName>
        <fullName evidence="6">ABC transporter substrate-binding protein</fullName>
    </submittedName>
</protein>
<dbReference type="PANTHER" id="PTHR47235:SF1">
    <property type="entry name" value="BLR6548 PROTEIN"/>
    <property type="match status" value="1"/>
</dbReference>
<dbReference type="AlphaFoldDB" id="A0A7W3TCM3"/>
<feature type="domain" description="Leucine-binding protein" evidence="5">
    <location>
        <begin position="60"/>
        <end position="387"/>
    </location>
</feature>
<keyword evidence="7" id="KW-1185">Reference proteome</keyword>